<dbReference type="Pfam" id="PF05138">
    <property type="entry name" value="PaaA_PaaC"/>
    <property type="match status" value="1"/>
</dbReference>
<dbReference type="SUPFAM" id="SSF47240">
    <property type="entry name" value="Ferritin-like"/>
    <property type="match status" value="1"/>
</dbReference>
<evidence type="ECO:0000313" key="1">
    <source>
        <dbReference type="EMBL" id="ABK53213.1"/>
    </source>
</evidence>
<dbReference type="RefSeq" id="WP_011720276.1">
    <property type="nucleotide sequence ID" value="NC_008578.1"/>
</dbReference>
<dbReference type="GO" id="GO:0005829">
    <property type="term" value="C:cytosol"/>
    <property type="evidence" value="ECO:0007669"/>
    <property type="project" value="TreeGrafter"/>
</dbReference>
<organism evidence="1 2">
    <name type="scientific">Acidothermus cellulolyticus (strain ATCC 43068 / DSM 8971 / 11B)</name>
    <dbReference type="NCBI Taxonomy" id="351607"/>
    <lineage>
        <taxon>Bacteria</taxon>
        <taxon>Bacillati</taxon>
        <taxon>Actinomycetota</taxon>
        <taxon>Actinomycetes</taxon>
        <taxon>Acidothermales</taxon>
        <taxon>Acidothermaceae</taxon>
        <taxon>Acidothermus</taxon>
    </lineage>
</organism>
<dbReference type="InterPro" id="IPR009078">
    <property type="entry name" value="Ferritin-like_SF"/>
</dbReference>
<proteinExistence type="predicted"/>
<keyword evidence="2" id="KW-1185">Reference proteome</keyword>
<dbReference type="Gene3D" id="1.20.1260.10">
    <property type="match status" value="1"/>
</dbReference>
<dbReference type="PIRSF" id="PIRSF037834">
    <property type="entry name" value="PA_CoA_Oase3"/>
    <property type="match status" value="1"/>
</dbReference>
<dbReference type="AlphaFoldDB" id="A0LUV3"/>
<dbReference type="OrthoDB" id="9789947at2"/>
<dbReference type="InterPro" id="IPR011882">
    <property type="entry name" value="PaaC"/>
</dbReference>
<dbReference type="HOGENOM" id="CLU_070585_0_0_11"/>
<dbReference type="KEGG" id="ace:Acel_1441"/>
<dbReference type="STRING" id="351607.Acel_1441"/>
<gene>
    <name evidence="1" type="ordered locus">Acel_1441</name>
</gene>
<name>A0LUV3_ACIC1</name>
<protein>
    <submittedName>
        <fullName evidence="1">Phenylacetate-CoA oxygenase, PaaI subunit</fullName>
    </submittedName>
</protein>
<dbReference type="PANTHER" id="PTHR30458">
    <property type="entry name" value="PHENYLACETIC ACID DEGRADATION PROTEIN PAA"/>
    <property type="match status" value="1"/>
</dbReference>
<dbReference type="GO" id="GO:0010124">
    <property type="term" value="P:phenylacetate catabolic process"/>
    <property type="evidence" value="ECO:0007669"/>
    <property type="project" value="InterPro"/>
</dbReference>
<dbReference type="NCBIfam" id="TIGR02158">
    <property type="entry name" value="PA_CoA_Oxy3"/>
    <property type="match status" value="1"/>
</dbReference>
<dbReference type="InParanoid" id="A0LUV3"/>
<dbReference type="InterPro" id="IPR007814">
    <property type="entry name" value="PaaA_PaaC"/>
</dbReference>
<dbReference type="InterPro" id="IPR012347">
    <property type="entry name" value="Ferritin-like"/>
</dbReference>
<dbReference type="FunFam" id="1.20.1260.10:FF:000012">
    <property type="entry name" value="1,2-phenylacetyl-CoA epoxidase, subunit C"/>
    <property type="match status" value="1"/>
</dbReference>
<dbReference type="EMBL" id="CP000481">
    <property type="protein sequence ID" value="ABK53213.1"/>
    <property type="molecule type" value="Genomic_DNA"/>
</dbReference>
<accession>A0LUV3</accession>
<reference evidence="1 2" key="1">
    <citation type="journal article" date="2009" name="Genome Res.">
        <title>Complete genome of the cellulolytic thermophile Acidothermus cellulolyticus 11B provides insights into its ecophysiological and evolutionary adaptations.</title>
        <authorList>
            <person name="Barabote R.D."/>
            <person name="Xie G."/>
            <person name="Leu D.H."/>
            <person name="Normand P."/>
            <person name="Necsulea A."/>
            <person name="Daubin V."/>
            <person name="Medigue C."/>
            <person name="Adney W.S."/>
            <person name="Xu X.C."/>
            <person name="Lapidus A."/>
            <person name="Parales R.E."/>
            <person name="Detter C."/>
            <person name="Pujic P."/>
            <person name="Bruce D."/>
            <person name="Lavire C."/>
            <person name="Challacombe J.F."/>
            <person name="Brettin T.S."/>
            <person name="Berry A.M."/>
        </authorList>
    </citation>
    <scope>NUCLEOTIDE SEQUENCE [LARGE SCALE GENOMIC DNA]</scope>
    <source>
        <strain evidence="2">ATCC 43068 / DSM 8971 / 11B</strain>
    </source>
</reference>
<dbReference type="Proteomes" id="UP000008221">
    <property type="component" value="Chromosome"/>
</dbReference>
<dbReference type="PANTHER" id="PTHR30458:SF0">
    <property type="entry name" value="1,2-PHENYLACETYL-COA EPOXIDASE, SUBUNIT C"/>
    <property type="match status" value="1"/>
</dbReference>
<evidence type="ECO:0000313" key="2">
    <source>
        <dbReference type="Proteomes" id="UP000008221"/>
    </source>
</evidence>
<dbReference type="InterPro" id="IPR052703">
    <property type="entry name" value="Aromatic_CoA_ox/epox"/>
</dbReference>
<dbReference type="eggNOG" id="COG3396">
    <property type="taxonomic scope" value="Bacteria"/>
</dbReference>
<sequence>MTTDPLLFTYTLRLGDDALILAQRLSEWASRAPEIEEDIALTNIALDLLGQARVLLDYAGKVEGAGRDEDDLAYLRTEPEFLNVHLVEQENGDFAHTIARQLFFSTYQLALYEELISSKDDVLAGVAAKGVKEAAYHRDHAQQWTLRLGDGTEESHRRMQAAVDRFWPFTPELFESDEVTRALAARGIGVDPSVLRPRWEQAIDDVLREATLRKPELIWASYGGRRGVHTECFGYLLAEMQYLHRLHPDASW</sequence>